<dbReference type="Proteomes" id="UP000643810">
    <property type="component" value="Unassembled WGS sequence"/>
</dbReference>
<comment type="caution">
    <text evidence="2">The sequence shown here is derived from an EMBL/GenBank/DDBJ whole genome shotgun (WGS) entry which is preliminary data.</text>
</comment>
<name>A0ABR7GI53_9FIRM</name>
<dbReference type="PANTHER" id="PTHR11328:SF28">
    <property type="entry name" value="MAJOR FACILITATOR SUPERFAMILY DOMAIN-CONTAINING PROTEIN 12"/>
    <property type="match status" value="1"/>
</dbReference>
<dbReference type="InterPro" id="IPR036259">
    <property type="entry name" value="MFS_trans_sf"/>
</dbReference>
<keyword evidence="1" id="KW-1133">Transmembrane helix</keyword>
<dbReference type="PANTHER" id="PTHR11328">
    <property type="entry name" value="MAJOR FACILITATOR SUPERFAMILY DOMAIN-CONTAINING PROTEIN"/>
    <property type="match status" value="1"/>
</dbReference>
<keyword evidence="1" id="KW-0812">Transmembrane</keyword>
<feature type="transmembrane region" description="Helical" evidence="1">
    <location>
        <begin position="53"/>
        <end position="73"/>
    </location>
</feature>
<feature type="transmembrane region" description="Helical" evidence="1">
    <location>
        <begin position="361"/>
        <end position="380"/>
    </location>
</feature>
<evidence type="ECO:0000256" key="1">
    <source>
        <dbReference type="SAM" id="Phobius"/>
    </source>
</evidence>
<feature type="transmembrane region" description="Helical" evidence="1">
    <location>
        <begin position="450"/>
        <end position="471"/>
    </location>
</feature>
<feature type="transmembrane region" description="Helical" evidence="1">
    <location>
        <begin position="203"/>
        <end position="222"/>
    </location>
</feature>
<feature type="transmembrane region" description="Helical" evidence="1">
    <location>
        <begin position="119"/>
        <end position="142"/>
    </location>
</feature>
<gene>
    <name evidence="2" type="ORF">H8R94_10165</name>
</gene>
<protein>
    <submittedName>
        <fullName evidence="2">MFS transporter</fullName>
    </submittedName>
</protein>
<feature type="transmembrane region" description="Helical" evidence="1">
    <location>
        <begin position="20"/>
        <end position="41"/>
    </location>
</feature>
<reference evidence="2 3" key="1">
    <citation type="submission" date="2020-08" db="EMBL/GenBank/DDBJ databases">
        <title>Genome public.</title>
        <authorList>
            <person name="Liu C."/>
            <person name="Sun Q."/>
        </authorList>
    </citation>
    <scope>NUCLEOTIDE SEQUENCE [LARGE SCALE GENOMIC DNA]</scope>
    <source>
        <strain evidence="2 3">NSJ-9</strain>
    </source>
</reference>
<dbReference type="EMBL" id="JACOPG010000004">
    <property type="protein sequence ID" value="MBC5686964.1"/>
    <property type="molecule type" value="Genomic_DNA"/>
</dbReference>
<feature type="transmembrane region" description="Helical" evidence="1">
    <location>
        <begin position="93"/>
        <end position="112"/>
    </location>
</feature>
<keyword evidence="3" id="KW-1185">Reference proteome</keyword>
<dbReference type="Pfam" id="PF13347">
    <property type="entry name" value="MFS_2"/>
    <property type="match status" value="1"/>
</dbReference>
<proteinExistence type="predicted"/>
<feature type="transmembrane region" description="Helical" evidence="1">
    <location>
        <begin position="417"/>
        <end position="438"/>
    </location>
</feature>
<sequence>MGNKKLSAASVRDGVEYRTASKLSMALGVATNGGGMCFYLLMMYASYIANAGYGIAVAVAGIIITGTRIFDGITDPLVAFVFDRIKAGKHGKIRIFLFAAWAVMALACFMMYDWMSGKYTGVAGVAWFIGIYVVYIIGYTMMNMSSGAVGNLITNDPTQRPFMNLIGTIYSYCVPMVFNTIISFAVLPKYDNQYNAACLREACVWYVAGAFVFMILACIGLTPCDKPEVLNSVTFGDDGKEKKIGFKDMWNLLKDNRNMQMWIITGASDKLAQTTAGQSIVMTLLSGVLIANYQTATMLGNITAIIGIAFATIGGMYVAKFGAKKATSVWSWACIGLSVVMVVFCTILGPTGMSSIGKFGVPMIIYLVLNVGLTGFKMILSTASGVMRADVCDYEFERSGNFMPGTVGGVYSFLDKIISSLASTIAALMVSLIGYKTVMPQMGDKATPAVFWMTMFLAFGLPVIGWIFNVISMKYYDLDKERMVEVQKNIVAMKAEQEAKKEA</sequence>
<feature type="transmembrane region" description="Helical" evidence="1">
    <location>
        <begin position="271"/>
        <end position="291"/>
    </location>
</feature>
<feature type="transmembrane region" description="Helical" evidence="1">
    <location>
        <begin position="329"/>
        <end position="349"/>
    </location>
</feature>
<evidence type="ECO:0000313" key="3">
    <source>
        <dbReference type="Proteomes" id="UP000643810"/>
    </source>
</evidence>
<dbReference type="InterPro" id="IPR039672">
    <property type="entry name" value="MFS_2"/>
</dbReference>
<dbReference type="SUPFAM" id="SSF103473">
    <property type="entry name" value="MFS general substrate transporter"/>
    <property type="match status" value="1"/>
</dbReference>
<keyword evidence="1" id="KW-0472">Membrane</keyword>
<organism evidence="2 3">
    <name type="scientific">Roseburia lenta</name>
    <dbReference type="NCBI Taxonomy" id="2763061"/>
    <lineage>
        <taxon>Bacteria</taxon>
        <taxon>Bacillati</taxon>
        <taxon>Bacillota</taxon>
        <taxon>Clostridia</taxon>
        <taxon>Lachnospirales</taxon>
        <taxon>Lachnospiraceae</taxon>
        <taxon>Roseburia</taxon>
    </lineage>
</organism>
<evidence type="ECO:0000313" key="2">
    <source>
        <dbReference type="EMBL" id="MBC5686964.1"/>
    </source>
</evidence>
<accession>A0ABR7GI53</accession>
<feature type="transmembrane region" description="Helical" evidence="1">
    <location>
        <begin position="162"/>
        <end position="182"/>
    </location>
</feature>
<dbReference type="RefSeq" id="WP_186854588.1">
    <property type="nucleotide sequence ID" value="NZ_JACOPG010000004.1"/>
</dbReference>
<feature type="transmembrane region" description="Helical" evidence="1">
    <location>
        <begin position="298"/>
        <end position="317"/>
    </location>
</feature>